<dbReference type="OrthoDB" id="1453426at2"/>
<dbReference type="Proteomes" id="UP000190897">
    <property type="component" value="Unassembled WGS sequence"/>
</dbReference>
<accession>A0A1T5CFV6</accession>
<protein>
    <submittedName>
        <fullName evidence="1">Uncharacterized protein</fullName>
    </submittedName>
</protein>
<organism evidence="1 2">
    <name type="scientific">Dyadobacter psychrophilus</name>
    <dbReference type="NCBI Taxonomy" id="651661"/>
    <lineage>
        <taxon>Bacteria</taxon>
        <taxon>Pseudomonadati</taxon>
        <taxon>Bacteroidota</taxon>
        <taxon>Cytophagia</taxon>
        <taxon>Cytophagales</taxon>
        <taxon>Spirosomataceae</taxon>
        <taxon>Dyadobacter</taxon>
    </lineage>
</organism>
<gene>
    <name evidence="1" type="ORF">SAMN05660293_01217</name>
</gene>
<proteinExistence type="predicted"/>
<dbReference type="STRING" id="651661.SAMN05660293_01217"/>
<sequence length="701" mass="79167">MRKVLSFLFVLSNMLAYGQIPVDLTGFDKKKGVKLTNEGNLLHVEWPAGNAESGKIIIDLSKGQPVISSLVIGKNNAYKTIAKNLDPAIILTVGKRDLVSQNGWNIFFDKTAYLPYKTYPVKMDKTGVKVVSSGSHTEIIVSGATGGPFSGSYNFTLYNGSPLMNVAAVMATDVDSLAVVYDAGLVSPGLVSPGLVSQQSPWENLFWSDTESNVRNLRVAKMDTAHMMAVKYRTIVGEGKEGSLAVFPAPHQFFYPLDNAYNLEHIWYGNNYRNQFAGFGIGLRHDLLGDRRWVPWFNAPPKTQQRFNFFCLLSAEKDGKVLEKVKAFTHNDTYEPLPGYYTMSSHFHQEHVDEVLTRRPIPEMPGFVKAFRNTGVNIVHLGEFHGPGSPRGPEAKRWPELKMMFDECKRLSDGNFLLLPGEEPNNFFGGHWMNIFPKPVYWLMSREKSQPFVEENSTYGKLYRIGNKDEMLKLLELEKGLAWTAHARTKGSTGFPDKYKDEAFYKSDRFLGAAWKAMPADLSQPKLGKRVLDLMDDMANWGQKKYVIAEADLFRIEPNYELYGHLNVNYMQLEQMPKFEDGWQPLLDAMEKGKFFVSTGEILLPSFTINNVTSGETTKVDAKGNVEIKLNAKWTFPLNHAEVISGDGKEVFHDVINLNDTEAFGEKSFTFTKNLKNRKWVRVEVWDVAANGAFTQIIWLE</sequence>
<keyword evidence="2" id="KW-1185">Reference proteome</keyword>
<reference evidence="2" key="1">
    <citation type="submission" date="2017-02" db="EMBL/GenBank/DDBJ databases">
        <authorList>
            <person name="Varghese N."/>
            <person name="Submissions S."/>
        </authorList>
    </citation>
    <scope>NUCLEOTIDE SEQUENCE [LARGE SCALE GENOMIC DNA]</scope>
    <source>
        <strain evidence="2">DSM 22270</strain>
    </source>
</reference>
<dbReference type="RefSeq" id="WP_082213706.1">
    <property type="nucleotide sequence ID" value="NZ_FUZA01000001.1"/>
</dbReference>
<dbReference type="AlphaFoldDB" id="A0A1T5CFV6"/>
<evidence type="ECO:0000313" key="2">
    <source>
        <dbReference type="Proteomes" id="UP000190897"/>
    </source>
</evidence>
<name>A0A1T5CFV6_9BACT</name>
<dbReference type="EMBL" id="FUZA01000001">
    <property type="protein sequence ID" value="SKB58339.1"/>
    <property type="molecule type" value="Genomic_DNA"/>
</dbReference>
<evidence type="ECO:0000313" key="1">
    <source>
        <dbReference type="EMBL" id="SKB58339.1"/>
    </source>
</evidence>